<feature type="non-terminal residue" evidence="1">
    <location>
        <position position="132"/>
    </location>
</feature>
<dbReference type="Proteomes" id="UP001497382">
    <property type="component" value="Unassembled WGS sequence"/>
</dbReference>
<protein>
    <submittedName>
        <fullName evidence="1">Uncharacterized protein</fullName>
    </submittedName>
</protein>
<proteinExistence type="predicted"/>
<accession>A0AAV1ZBT3</accession>
<name>A0AAV1ZBT3_9ARAC</name>
<evidence type="ECO:0000313" key="1">
    <source>
        <dbReference type="EMBL" id="CAL1267792.1"/>
    </source>
</evidence>
<comment type="caution">
    <text evidence="1">The sequence shown here is derived from an EMBL/GenBank/DDBJ whole genome shotgun (WGS) entry which is preliminary data.</text>
</comment>
<organism evidence="1 2">
    <name type="scientific">Larinioides sclopetarius</name>
    <dbReference type="NCBI Taxonomy" id="280406"/>
    <lineage>
        <taxon>Eukaryota</taxon>
        <taxon>Metazoa</taxon>
        <taxon>Ecdysozoa</taxon>
        <taxon>Arthropoda</taxon>
        <taxon>Chelicerata</taxon>
        <taxon>Arachnida</taxon>
        <taxon>Araneae</taxon>
        <taxon>Araneomorphae</taxon>
        <taxon>Entelegynae</taxon>
        <taxon>Araneoidea</taxon>
        <taxon>Araneidae</taxon>
        <taxon>Larinioides</taxon>
    </lineage>
</organism>
<keyword evidence="2" id="KW-1185">Reference proteome</keyword>
<sequence length="132" mass="15468">MRLLMFVYINLHFGKGPVEFCVYDVIKKNGISKRIDNIFMSWRAAKYIIQSVHDGVRLRNLGETMYIVCASYEEKVYLQETNCPVLCIKEILPKEYGLLLKKHMRKVDPSRKHDKCLTIATVYANFLEEFNA</sequence>
<evidence type="ECO:0000313" key="2">
    <source>
        <dbReference type="Proteomes" id="UP001497382"/>
    </source>
</evidence>
<dbReference type="EMBL" id="CAXIEN010000030">
    <property type="protein sequence ID" value="CAL1267792.1"/>
    <property type="molecule type" value="Genomic_DNA"/>
</dbReference>
<gene>
    <name evidence="1" type="ORF">LARSCL_LOCUS3848</name>
</gene>
<reference evidence="1 2" key="1">
    <citation type="submission" date="2024-04" db="EMBL/GenBank/DDBJ databases">
        <authorList>
            <person name="Rising A."/>
            <person name="Reimegard J."/>
            <person name="Sonavane S."/>
            <person name="Akerstrom W."/>
            <person name="Nylinder S."/>
            <person name="Hedman E."/>
            <person name="Kallberg Y."/>
        </authorList>
    </citation>
    <scope>NUCLEOTIDE SEQUENCE [LARGE SCALE GENOMIC DNA]</scope>
</reference>
<dbReference type="AlphaFoldDB" id="A0AAV1ZBT3"/>